<evidence type="ECO:0000256" key="10">
    <source>
        <dbReference type="PROSITE-ProRule" id="PRU00339"/>
    </source>
</evidence>
<feature type="compositionally biased region" description="Low complexity" evidence="11">
    <location>
        <begin position="611"/>
        <end position="632"/>
    </location>
</feature>
<evidence type="ECO:0000256" key="3">
    <source>
        <dbReference type="ARBA" id="ARBA00022737"/>
    </source>
</evidence>
<evidence type="ECO:0000256" key="1">
    <source>
        <dbReference type="ARBA" id="ARBA00004572"/>
    </source>
</evidence>
<keyword evidence="5 10" id="KW-0802">TPR repeat</keyword>
<feature type="compositionally biased region" description="Acidic residues" evidence="11">
    <location>
        <begin position="708"/>
        <end position="727"/>
    </location>
</feature>
<keyword evidence="8 12" id="KW-0472">Membrane</keyword>
<gene>
    <name evidence="14" type="primary">TOM70</name>
    <name evidence="14" type="ORF">C6P46_001659</name>
</gene>
<evidence type="ECO:0000256" key="9">
    <source>
        <dbReference type="ARBA" id="ARBA00038030"/>
    </source>
</evidence>
<dbReference type="GO" id="GO:0006367">
    <property type="term" value="P:transcription initiation at RNA polymerase II promoter"/>
    <property type="evidence" value="ECO:0007669"/>
    <property type="project" value="InterPro"/>
</dbReference>
<feature type="repeat" description="TPR" evidence="10">
    <location>
        <begin position="376"/>
        <end position="409"/>
    </location>
</feature>
<sequence length="836" mass="91224">MSAPTSSTSSPSLSTWLSQHRRLVVAVAAAITVSTAGALYYSHAAQQARQAEQKQQKQAKKDAKKGKKSSPPATSTTAEKPKSSSSESDDALKLSATDIEVMDAQTALALKARGNKLYASKQYDEAIAYYTKAIECEEQAVFYSNRAACYTNLNQLDKVVEDCSAALKLDSQYVKALNRRATAREQLGGQENLYLALCDFTAAAILDGFQNQSTSNSVERVMKRLASEKATEMLATREPRLPSSTFVTAYLTAFRPRAPPALPEANPSQGDRTLQLAFEALAAKDFPHAFTLFNESLEQGLSTDEAKAEALNMRATFKFIMSDAEGALADLDEATTVKPDNAQSWVKKASVHMELGKPDEAMADFDRALEIDPENADVYYHRGQVYFITGEFDRAIQEYRRSSELDPSYIFCHIQLAVAQYKAGSTQKALILFDRLVEKNPRNADVYNYYGELLLDQQRFQDAVDAFDKAIEIAKDQTPRNVLPMVNKALAIFQHRQDFATAERICREAIAIDPQCDVGVATLAQLLLQQNKVHEAVEMFEKAAEMARTEPELVNALTYENATRAQLAFLRDYPEQASRRSASAAGSPPPSTNPPKAKKPRAPRPKKPKKSAAAAAKEAKSPPASSPAAAAAGTTGGARSPALDAFGGQSPTPEGSPRSRRDGSLAPGQGADKDKGSKGSKGKGKERAETAQPPAEGQDGGPSLAAAEQEDQDAEDEVFEFSDDEFGDNQAEAARQKEDLRVLLEHFDENQMDRYEAYRRSGLTKSSQSVSPSILTVVRGFAKVFVGEIVEKARQMSDHPGSLTPQDLREAYRIYQQEHEGPGAGGSSHPKKLFVR</sequence>
<dbReference type="InterPro" id="IPR013105">
    <property type="entry name" value="TPR_2"/>
</dbReference>
<dbReference type="InterPro" id="IPR009072">
    <property type="entry name" value="Histone-fold"/>
</dbReference>
<dbReference type="InterPro" id="IPR019734">
    <property type="entry name" value="TPR_rpt"/>
</dbReference>
<dbReference type="InterPro" id="IPR011990">
    <property type="entry name" value="TPR-like_helical_dom_sf"/>
</dbReference>
<feature type="region of interest" description="Disordered" evidence="11">
    <location>
        <begin position="574"/>
        <end position="734"/>
    </location>
</feature>
<comment type="similarity">
    <text evidence="9">Belongs to the Tom70 family.</text>
</comment>
<dbReference type="PANTHER" id="PTHR46208:SF1">
    <property type="entry name" value="MITOCHONDRIAL IMPORT RECEPTOR SUBUNIT TOM70"/>
    <property type="match status" value="1"/>
</dbReference>
<reference evidence="14 15" key="1">
    <citation type="submission" date="2020-11" db="EMBL/GenBank/DDBJ databases">
        <title>Kefir isolates.</title>
        <authorList>
            <person name="Marcisauskas S."/>
            <person name="Kim Y."/>
            <person name="Blasche S."/>
        </authorList>
    </citation>
    <scope>NUCLEOTIDE SEQUENCE [LARGE SCALE GENOMIC DNA]</scope>
    <source>
        <strain evidence="14 15">KR</strain>
    </source>
</reference>
<keyword evidence="7" id="KW-0496">Mitochondrion</keyword>
<evidence type="ECO:0000256" key="8">
    <source>
        <dbReference type="ARBA" id="ARBA00023136"/>
    </source>
</evidence>
<evidence type="ECO:0000259" key="13">
    <source>
        <dbReference type="Pfam" id="PF04719"/>
    </source>
</evidence>
<evidence type="ECO:0000256" key="5">
    <source>
        <dbReference type="ARBA" id="ARBA00022803"/>
    </source>
</evidence>
<dbReference type="PROSITE" id="PS50293">
    <property type="entry name" value="TPR_REGION"/>
    <property type="match status" value="2"/>
</dbReference>
<dbReference type="GO" id="GO:0008320">
    <property type="term" value="F:protein transmembrane transporter activity"/>
    <property type="evidence" value="ECO:0007669"/>
    <property type="project" value="TreeGrafter"/>
</dbReference>
<feature type="repeat" description="TPR" evidence="10">
    <location>
        <begin position="107"/>
        <end position="140"/>
    </location>
</feature>
<dbReference type="PROSITE" id="PS50005">
    <property type="entry name" value="TPR"/>
    <property type="match status" value="4"/>
</dbReference>
<dbReference type="InterPro" id="IPR006809">
    <property type="entry name" value="TAFII28_dom"/>
</dbReference>
<keyword evidence="15" id="KW-1185">Reference proteome</keyword>
<dbReference type="PANTHER" id="PTHR46208">
    <property type="entry name" value="MITOCHONDRIAL IMPORT RECEPTOR SUBUNIT TOM70"/>
    <property type="match status" value="1"/>
</dbReference>
<feature type="repeat" description="TPR" evidence="10">
    <location>
        <begin position="444"/>
        <end position="477"/>
    </location>
</feature>
<dbReference type="SUPFAM" id="SSF47113">
    <property type="entry name" value="Histone-fold"/>
    <property type="match status" value="1"/>
</dbReference>
<name>A0A9P6W5B0_RHOMI</name>
<comment type="subcellular location">
    <subcellularLocation>
        <location evidence="1">Mitochondrion outer membrane</location>
        <topology evidence="1">Single-pass membrane protein</topology>
    </subcellularLocation>
</comment>
<dbReference type="GO" id="GO:0045039">
    <property type="term" value="P:protein insertion into mitochondrial inner membrane"/>
    <property type="evidence" value="ECO:0007669"/>
    <property type="project" value="TreeGrafter"/>
</dbReference>
<dbReference type="Gene3D" id="1.10.20.10">
    <property type="entry name" value="Histone, subunit A"/>
    <property type="match status" value="1"/>
</dbReference>
<dbReference type="GO" id="GO:0030150">
    <property type="term" value="P:protein import into mitochondrial matrix"/>
    <property type="evidence" value="ECO:0007669"/>
    <property type="project" value="TreeGrafter"/>
</dbReference>
<feature type="region of interest" description="Disordered" evidence="11">
    <location>
        <begin position="44"/>
        <end position="91"/>
    </location>
</feature>
<dbReference type="GO" id="GO:0005634">
    <property type="term" value="C:nucleus"/>
    <property type="evidence" value="ECO:0007669"/>
    <property type="project" value="InterPro"/>
</dbReference>
<evidence type="ECO:0000313" key="15">
    <source>
        <dbReference type="Proteomes" id="UP000777482"/>
    </source>
</evidence>
<dbReference type="GO" id="GO:0046982">
    <property type="term" value="F:protein heterodimerization activity"/>
    <property type="evidence" value="ECO:0007669"/>
    <property type="project" value="InterPro"/>
</dbReference>
<feature type="compositionally biased region" description="Basic and acidic residues" evidence="11">
    <location>
        <begin position="671"/>
        <end position="689"/>
    </location>
</feature>
<feature type="domain" description="TAFII28-like protein" evidence="13">
    <location>
        <begin position="742"/>
        <end position="813"/>
    </location>
</feature>
<evidence type="ECO:0000256" key="11">
    <source>
        <dbReference type="SAM" id="MobiDB-lite"/>
    </source>
</evidence>
<dbReference type="Gene3D" id="1.25.40.10">
    <property type="entry name" value="Tetratricopeptide repeat domain"/>
    <property type="match status" value="2"/>
</dbReference>
<evidence type="ECO:0000313" key="14">
    <source>
        <dbReference type="EMBL" id="KAG0664195.1"/>
    </source>
</evidence>
<evidence type="ECO:0000256" key="4">
    <source>
        <dbReference type="ARBA" id="ARBA00022787"/>
    </source>
</evidence>
<dbReference type="Pfam" id="PF14559">
    <property type="entry name" value="TPR_19"/>
    <property type="match status" value="1"/>
</dbReference>
<feature type="region of interest" description="Disordered" evidence="11">
    <location>
        <begin position="815"/>
        <end position="836"/>
    </location>
</feature>
<evidence type="ECO:0000256" key="6">
    <source>
        <dbReference type="ARBA" id="ARBA00022989"/>
    </source>
</evidence>
<dbReference type="EMBL" id="PUHQ01000015">
    <property type="protein sequence ID" value="KAG0664195.1"/>
    <property type="molecule type" value="Genomic_DNA"/>
</dbReference>
<proteinExistence type="inferred from homology"/>
<dbReference type="Proteomes" id="UP000777482">
    <property type="component" value="Unassembled WGS sequence"/>
</dbReference>
<dbReference type="GO" id="GO:0030943">
    <property type="term" value="F:mitochondrion targeting sequence binding"/>
    <property type="evidence" value="ECO:0007669"/>
    <property type="project" value="TreeGrafter"/>
</dbReference>
<evidence type="ECO:0000256" key="7">
    <source>
        <dbReference type="ARBA" id="ARBA00023128"/>
    </source>
</evidence>
<evidence type="ECO:0000256" key="12">
    <source>
        <dbReference type="SAM" id="Phobius"/>
    </source>
</evidence>
<feature type="compositionally biased region" description="Basic residues" evidence="11">
    <location>
        <begin position="596"/>
        <end position="610"/>
    </location>
</feature>
<feature type="transmembrane region" description="Helical" evidence="12">
    <location>
        <begin position="23"/>
        <end position="41"/>
    </location>
</feature>
<dbReference type="Pfam" id="PF07719">
    <property type="entry name" value="TPR_2"/>
    <property type="match status" value="1"/>
</dbReference>
<dbReference type="Pfam" id="PF13432">
    <property type="entry name" value="TPR_16"/>
    <property type="match status" value="1"/>
</dbReference>
<keyword evidence="2 12" id="KW-0812">Transmembrane</keyword>
<dbReference type="SUPFAM" id="SSF48452">
    <property type="entry name" value="TPR-like"/>
    <property type="match status" value="2"/>
</dbReference>
<feature type="compositionally biased region" description="Basic and acidic residues" evidence="11">
    <location>
        <begin position="51"/>
        <end position="61"/>
    </location>
</feature>
<comment type="caution">
    <text evidence="14">The sequence shown here is derived from an EMBL/GenBank/DDBJ whole genome shotgun (WGS) entry which is preliminary data.</text>
</comment>
<dbReference type="AlphaFoldDB" id="A0A9P6W5B0"/>
<feature type="compositionally biased region" description="Low complexity" evidence="11">
    <location>
        <begin position="69"/>
        <end position="86"/>
    </location>
</feature>
<protein>
    <submittedName>
        <fullName evidence="14">TOM (Translocase of outer membrane) complex component</fullName>
    </submittedName>
</protein>
<dbReference type="OrthoDB" id="2942533at2759"/>
<keyword evidence="4" id="KW-1000">Mitochondrion outer membrane</keyword>
<feature type="repeat" description="TPR" evidence="10">
    <location>
        <begin position="342"/>
        <end position="375"/>
    </location>
</feature>
<dbReference type="Pfam" id="PF13414">
    <property type="entry name" value="TPR_11"/>
    <property type="match status" value="1"/>
</dbReference>
<dbReference type="CDD" id="cd08048">
    <property type="entry name" value="HFD_TAF11"/>
    <property type="match status" value="1"/>
</dbReference>
<dbReference type="SMART" id="SM00028">
    <property type="entry name" value="TPR"/>
    <property type="match status" value="9"/>
</dbReference>
<evidence type="ECO:0000256" key="2">
    <source>
        <dbReference type="ARBA" id="ARBA00022692"/>
    </source>
</evidence>
<keyword evidence="6 12" id="KW-1133">Transmembrane helix</keyword>
<dbReference type="GO" id="GO:0005741">
    <property type="term" value="C:mitochondrial outer membrane"/>
    <property type="evidence" value="ECO:0007669"/>
    <property type="project" value="UniProtKB-SubCell"/>
</dbReference>
<keyword evidence="3" id="KW-0677">Repeat</keyword>
<accession>A0A9P6W5B0</accession>
<dbReference type="Pfam" id="PF04719">
    <property type="entry name" value="TAFII28"/>
    <property type="match status" value="1"/>
</dbReference>
<organism evidence="14 15">
    <name type="scientific">Rhodotorula mucilaginosa</name>
    <name type="common">Yeast</name>
    <name type="synonym">Rhodotorula rubra</name>
    <dbReference type="NCBI Taxonomy" id="5537"/>
    <lineage>
        <taxon>Eukaryota</taxon>
        <taxon>Fungi</taxon>
        <taxon>Dikarya</taxon>
        <taxon>Basidiomycota</taxon>
        <taxon>Pucciniomycotina</taxon>
        <taxon>Microbotryomycetes</taxon>
        <taxon>Sporidiobolales</taxon>
        <taxon>Sporidiobolaceae</taxon>
        <taxon>Rhodotorula</taxon>
    </lineage>
</organism>